<keyword evidence="4" id="KW-1185">Reference proteome</keyword>
<dbReference type="OrthoDB" id="1420424at2"/>
<dbReference type="Proteomes" id="UP000321080">
    <property type="component" value="Unassembled WGS sequence"/>
</dbReference>
<evidence type="ECO:0000256" key="1">
    <source>
        <dbReference type="SAM" id="MobiDB-lite"/>
    </source>
</evidence>
<accession>A0A5C7GKF6</accession>
<feature type="chain" id="PRO_5023093502" description="DUF4097 domain-containing protein" evidence="2">
    <location>
        <begin position="26"/>
        <end position="517"/>
    </location>
</feature>
<dbReference type="EMBL" id="VRKQ01000008">
    <property type="protein sequence ID" value="TXG38949.1"/>
    <property type="molecule type" value="Genomic_DNA"/>
</dbReference>
<feature type="signal peptide" evidence="2">
    <location>
        <begin position="1"/>
        <end position="25"/>
    </location>
</feature>
<evidence type="ECO:0008006" key="5">
    <source>
        <dbReference type="Google" id="ProtNLM"/>
    </source>
</evidence>
<dbReference type="AlphaFoldDB" id="A0A5C7GKF6"/>
<dbReference type="RefSeq" id="WP_147766430.1">
    <property type="nucleotide sequence ID" value="NZ_VRKQ01000008.1"/>
</dbReference>
<protein>
    <recommendedName>
        <fullName evidence="5">DUF4097 domain-containing protein</fullName>
    </recommendedName>
</protein>
<gene>
    <name evidence="3" type="ORF">FUA22_03405</name>
</gene>
<keyword evidence="2" id="KW-0732">Signal</keyword>
<organism evidence="3 4">
    <name type="scientific">Seonamhaeicola maritimus</name>
    <dbReference type="NCBI Taxonomy" id="2591822"/>
    <lineage>
        <taxon>Bacteria</taxon>
        <taxon>Pseudomonadati</taxon>
        <taxon>Bacteroidota</taxon>
        <taxon>Flavobacteriia</taxon>
        <taxon>Flavobacteriales</taxon>
        <taxon>Flavobacteriaceae</taxon>
    </lineage>
</organism>
<comment type="caution">
    <text evidence="3">The sequence shown here is derived from an EMBL/GenBank/DDBJ whole genome shotgun (WGS) entry which is preliminary data.</text>
</comment>
<feature type="region of interest" description="Disordered" evidence="1">
    <location>
        <begin position="282"/>
        <end position="302"/>
    </location>
</feature>
<sequence length="517" mass="59120">MNRLLIKLKLLVVAFFTVSSLIAQKQTKVSQSIKVDKDVTIDLNTSYCNIVFDTWNKDTVEIEAFIEGDNLSDEEIKDALKNWNVDVDASSNEITITTNSFAYAPRAWAYRTAPHDDEAVNAVLRELKYELAELPEILGDLSVRIHELPALPEMPAFPELPALPENAKSFHFDYEAYKKDGEKYLEEYTKRFESAYGDDYAKKMEVWGEKFGKEWGEKYGKQMEEWAEKFEKNFDSEEFEKKMEAWGERFAEKMEQQAERVEEQQEKREKLLEKAAKDRERALEKREAEREKLHAERKVHQEKREKLAKERKVLIERLVHKESNSNVKKTIKIKMPKKAKLKVNVKHGEIEFAANIDNLKADLAYTKLTANSINGGLTSINASYSPVYVSNWNLGELNLNYAKQVELNNVKQVVLNSNSSNVTIDNLIGNAIIDANIGDIKILKIDDAFTNLNVIIQNCDAIIALPKVDCNLQYKGNRSRLSHPKKETGNLTTFSTGNLSSGKSIVVNAKYSNVTME</sequence>
<evidence type="ECO:0000313" key="4">
    <source>
        <dbReference type="Proteomes" id="UP000321080"/>
    </source>
</evidence>
<name>A0A5C7GKF6_9FLAO</name>
<evidence type="ECO:0000256" key="2">
    <source>
        <dbReference type="SAM" id="SignalP"/>
    </source>
</evidence>
<proteinExistence type="predicted"/>
<evidence type="ECO:0000313" key="3">
    <source>
        <dbReference type="EMBL" id="TXG38949.1"/>
    </source>
</evidence>
<reference evidence="3 4" key="1">
    <citation type="submission" date="2019-08" db="EMBL/GenBank/DDBJ databases">
        <title>Seonamhaeicola sediminis sp. nov., isolated from marine sediment.</title>
        <authorList>
            <person name="Cao W.R."/>
        </authorList>
    </citation>
    <scope>NUCLEOTIDE SEQUENCE [LARGE SCALE GENOMIC DNA]</scope>
    <source>
        <strain evidence="3 4">1505</strain>
    </source>
</reference>